<dbReference type="Proteomes" id="UP000547209">
    <property type="component" value="Unassembled WGS sequence"/>
</dbReference>
<evidence type="ECO:0000259" key="1">
    <source>
        <dbReference type="Pfam" id="PF08909"/>
    </source>
</evidence>
<protein>
    <submittedName>
        <fullName evidence="2">DUF1854 domain-containing protein</fullName>
    </submittedName>
</protein>
<dbReference type="AlphaFoldDB" id="A0A7X0RQX0"/>
<proteinExistence type="predicted"/>
<name>A0A7X0RQX0_9BACL</name>
<dbReference type="RefSeq" id="WP_185143525.1">
    <property type="nucleotide sequence ID" value="NZ_JACJVP010000024.1"/>
</dbReference>
<feature type="domain" description="DUF1854" evidence="1">
    <location>
        <begin position="35"/>
        <end position="163"/>
    </location>
</feature>
<dbReference type="EMBL" id="JACJVP010000024">
    <property type="protein sequence ID" value="MBB6672057.1"/>
    <property type="molecule type" value="Genomic_DNA"/>
</dbReference>
<evidence type="ECO:0000313" key="2">
    <source>
        <dbReference type="EMBL" id="MBB6672057.1"/>
    </source>
</evidence>
<comment type="caution">
    <text evidence="2">The sequence shown here is derived from an EMBL/GenBank/DDBJ whole genome shotgun (WGS) entry which is preliminary data.</text>
</comment>
<dbReference type="Pfam" id="PF08909">
    <property type="entry name" value="DUF1854"/>
    <property type="match status" value="1"/>
</dbReference>
<reference evidence="2 3" key="1">
    <citation type="submission" date="2020-08" db="EMBL/GenBank/DDBJ databases">
        <title>Cohnella phylogeny.</title>
        <authorList>
            <person name="Dunlap C."/>
        </authorList>
    </citation>
    <scope>NUCLEOTIDE SEQUENCE [LARGE SCALE GENOMIC DNA]</scope>
    <source>
        <strain evidence="2 3">DSM 28246</strain>
    </source>
</reference>
<keyword evidence="3" id="KW-1185">Reference proteome</keyword>
<accession>A0A7X0RQX0</accession>
<sequence>MSDDLYDIRMIAPEEVYFSRGPGGVFQGVLDGKTYSELVVYRAFPFLYTTQYISIRDAKGEELGIVRDIRDLDEESAKELERELQFRYFLPRVTRVDSVKQKSDLWIWELQTNLGPTRIAMRNLHEFMQFPGGSRIILTDINGKRCEIPDWQALDSRSRMQLTDVV</sequence>
<dbReference type="InterPro" id="IPR015005">
    <property type="entry name" value="DUF1854"/>
</dbReference>
<evidence type="ECO:0000313" key="3">
    <source>
        <dbReference type="Proteomes" id="UP000547209"/>
    </source>
</evidence>
<gene>
    <name evidence="2" type="ORF">H7C19_15365</name>
</gene>
<organism evidence="2 3">
    <name type="scientific">Cohnella nanjingensis</name>
    <dbReference type="NCBI Taxonomy" id="1387779"/>
    <lineage>
        <taxon>Bacteria</taxon>
        <taxon>Bacillati</taxon>
        <taxon>Bacillota</taxon>
        <taxon>Bacilli</taxon>
        <taxon>Bacillales</taxon>
        <taxon>Paenibacillaceae</taxon>
        <taxon>Cohnella</taxon>
    </lineage>
</organism>